<dbReference type="EMBL" id="JAIQCJ010002084">
    <property type="protein sequence ID" value="KAJ8783402.1"/>
    <property type="molecule type" value="Genomic_DNA"/>
</dbReference>
<organism evidence="2 3">
    <name type="scientific">Eschrichtius robustus</name>
    <name type="common">California gray whale</name>
    <name type="synonym">Eschrichtius gibbosus</name>
    <dbReference type="NCBI Taxonomy" id="9764"/>
    <lineage>
        <taxon>Eukaryota</taxon>
        <taxon>Metazoa</taxon>
        <taxon>Chordata</taxon>
        <taxon>Craniata</taxon>
        <taxon>Vertebrata</taxon>
        <taxon>Euteleostomi</taxon>
        <taxon>Mammalia</taxon>
        <taxon>Eutheria</taxon>
        <taxon>Laurasiatheria</taxon>
        <taxon>Artiodactyla</taxon>
        <taxon>Whippomorpha</taxon>
        <taxon>Cetacea</taxon>
        <taxon>Mysticeti</taxon>
        <taxon>Eschrichtiidae</taxon>
        <taxon>Eschrichtius</taxon>
    </lineage>
</organism>
<evidence type="ECO:0000256" key="1">
    <source>
        <dbReference type="SAM" id="MobiDB-lite"/>
    </source>
</evidence>
<evidence type="ECO:0000313" key="2">
    <source>
        <dbReference type="EMBL" id="KAJ8783402.1"/>
    </source>
</evidence>
<proteinExistence type="predicted"/>
<feature type="compositionally biased region" description="Basic and acidic residues" evidence="1">
    <location>
        <begin position="126"/>
        <end position="137"/>
    </location>
</feature>
<name>A0AB34GW57_ESCRO</name>
<dbReference type="Proteomes" id="UP001159641">
    <property type="component" value="Unassembled WGS sequence"/>
</dbReference>
<protein>
    <submittedName>
        <fullName evidence="2">Uncharacterized protein</fullName>
    </submittedName>
</protein>
<dbReference type="AlphaFoldDB" id="A0AB34GW57"/>
<evidence type="ECO:0000313" key="3">
    <source>
        <dbReference type="Proteomes" id="UP001159641"/>
    </source>
</evidence>
<gene>
    <name evidence="2" type="ORF">J1605_009107</name>
</gene>
<feature type="region of interest" description="Disordered" evidence="1">
    <location>
        <begin position="100"/>
        <end position="137"/>
    </location>
</feature>
<keyword evidence="3" id="KW-1185">Reference proteome</keyword>
<accession>A0AB34GW57</accession>
<comment type="caution">
    <text evidence="2">The sequence shown here is derived from an EMBL/GenBank/DDBJ whole genome shotgun (WGS) entry which is preliminary data.</text>
</comment>
<sequence length="137" mass="14778">MATSLHEGPTNQLDLLIRAVQGVRCPLRSPGRPGERGVVNEVMEATNQEVITLESNLPGIRRCRFRVGLWSSGGGCRAERWQRLPGSRAAVKGRCCPRSGAAGFSGGRSPPPPRSPFRLGPQVLDFRADEAAPGHVR</sequence>
<reference evidence="2 3" key="1">
    <citation type="submission" date="2022-11" db="EMBL/GenBank/DDBJ databases">
        <title>Whole genome sequence of Eschrichtius robustus ER-17-0199.</title>
        <authorList>
            <person name="Bruniche-Olsen A."/>
            <person name="Black A.N."/>
            <person name="Fields C.J."/>
            <person name="Walden K."/>
            <person name="Dewoody J.A."/>
        </authorList>
    </citation>
    <scope>NUCLEOTIDE SEQUENCE [LARGE SCALE GENOMIC DNA]</scope>
    <source>
        <strain evidence="2">ER-17-0199</strain>
        <tissue evidence="2">Blubber</tissue>
    </source>
</reference>